<evidence type="ECO:0000313" key="3">
    <source>
        <dbReference type="EMBL" id="MFC6592394.1"/>
    </source>
</evidence>
<dbReference type="InterPro" id="IPR035421">
    <property type="entry name" value="Terminase_6C"/>
</dbReference>
<comment type="caution">
    <text evidence="3">The sequence shown here is derived from an EMBL/GenBank/DDBJ whole genome shotgun (WGS) entry which is preliminary data.</text>
</comment>
<gene>
    <name evidence="3" type="primary">terL</name>
    <name evidence="3" type="ORF">ACFP81_10585</name>
</gene>
<name>A0ABW1YDQ7_9DEIO</name>
<dbReference type="NCBIfam" id="TIGR01630">
    <property type="entry name" value="psiM2_ORF9"/>
    <property type="match status" value="1"/>
</dbReference>
<dbReference type="RefSeq" id="WP_380083419.1">
    <property type="nucleotide sequence ID" value="NZ_JBHSWD010000001.1"/>
</dbReference>
<evidence type="ECO:0000259" key="2">
    <source>
        <dbReference type="Pfam" id="PF17289"/>
    </source>
</evidence>
<proteinExistence type="predicted"/>
<dbReference type="Pfam" id="PF17289">
    <property type="entry name" value="Terminase_6C"/>
    <property type="match status" value="1"/>
</dbReference>
<feature type="domain" description="Terminase large subunit gp17-like C-terminal" evidence="2">
    <location>
        <begin position="157"/>
        <end position="305"/>
    </location>
</feature>
<dbReference type="Gene3D" id="3.30.420.240">
    <property type="match status" value="1"/>
</dbReference>
<keyword evidence="1" id="KW-1188">Viral release from host cell</keyword>
<dbReference type="EMBL" id="JBHSWD010000001">
    <property type="protein sequence ID" value="MFC6592394.1"/>
    <property type="molecule type" value="Genomic_DNA"/>
</dbReference>
<organism evidence="3 4">
    <name type="scientific">Deinococcus lacus</name>
    <dbReference type="NCBI Taxonomy" id="392561"/>
    <lineage>
        <taxon>Bacteria</taxon>
        <taxon>Thermotogati</taxon>
        <taxon>Deinococcota</taxon>
        <taxon>Deinococci</taxon>
        <taxon>Deinococcales</taxon>
        <taxon>Deinococcaceae</taxon>
        <taxon>Deinococcus</taxon>
    </lineage>
</organism>
<reference evidence="4" key="1">
    <citation type="journal article" date="2019" name="Int. J. Syst. Evol. Microbiol.">
        <title>The Global Catalogue of Microorganisms (GCM) 10K type strain sequencing project: providing services to taxonomists for standard genome sequencing and annotation.</title>
        <authorList>
            <consortium name="The Broad Institute Genomics Platform"/>
            <consortium name="The Broad Institute Genome Sequencing Center for Infectious Disease"/>
            <person name="Wu L."/>
            <person name="Ma J."/>
        </authorList>
    </citation>
    <scope>NUCLEOTIDE SEQUENCE [LARGE SCALE GENOMIC DNA]</scope>
    <source>
        <strain evidence="4">CGMCC 1.15772</strain>
    </source>
</reference>
<dbReference type="InterPro" id="IPR006517">
    <property type="entry name" value="Phage_terminase_lsu-like_C"/>
</dbReference>
<dbReference type="Proteomes" id="UP001596297">
    <property type="component" value="Unassembled WGS sequence"/>
</dbReference>
<protein>
    <submittedName>
        <fullName evidence="3">Phage terminase large subunit</fullName>
    </submittedName>
</protein>
<accession>A0ABW1YDQ7</accession>
<evidence type="ECO:0000313" key="4">
    <source>
        <dbReference type="Proteomes" id="UP001596297"/>
    </source>
</evidence>
<sequence>MGAGLAVIDDPLKDRKAAESEVIRDGVWEWFTSALLTRLAPGARLVLMHTRWHPDDLAGRVLAKLAEGEDAELGGLKWKHLNLPALAEANDPLGRAEGEPLWAKRFGLKKLLGMKAANEYDFEALYQQRPRKRGGQVFSDTPTRYLTAQLMGARLVIAADTASSQRKTADYTSFVVLSGTGYKERLTADVLEVQHARLNLAQLTATAQELQRRYPVPIVMEETAQSLPILEHLQMNGVLVRGVRPVGDKYTRSQPAATAWNAGRIRVPAESRPWLPGFLSELAAFTGTAADQHDDQVDALAYAWMVLLAADAPRDDEGSVVTSSVA</sequence>
<evidence type="ECO:0000256" key="1">
    <source>
        <dbReference type="ARBA" id="ARBA00022612"/>
    </source>
</evidence>
<keyword evidence="4" id="KW-1185">Reference proteome</keyword>